<gene>
    <name evidence="2" type="ORF">LOC68_02225</name>
</gene>
<name>A0A9X1MKL2_9BACT</name>
<dbReference type="InterPro" id="IPR045552">
    <property type="entry name" value="bpX2"/>
</dbReference>
<dbReference type="Proteomes" id="UP001139103">
    <property type="component" value="Unassembled WGS sequence"/>
</dbReference>
<dbReference type="AlphaFoldDB" id="A0A9X1MKL2"/>
<sequence length="240" mass="26712">MTPQVLRMERRFAETLGRVRSRPELSVGETAEHLWVRWEQEEETLDGELLSLPAVGFAVLEDGQLIERGRSVPLGYLPEVEWTPIAEWMTIQIDAPALAATIPTPVRFQMKATSVAQESNVLLTSAKKWRDYAESAPQVRLNALVFAQNADQEVIVRGTPLPPIAGTYFVEQAGVAVVAGWTWSPPVAAEVLARSLRISGDDLALLHADGSWEKIRGEEFVRATRTAVRLSTQERDDEQK</sequence>
<feature type="domain" description="MoxR-vWA-beta-propeller ternary system" evidence="1">
    <location>
        <begin position="7"/>
        <end position="230"/>
    </location>
</feature>
<dbReference type="Pfam" id="PF19918">
    <property type="entry name" value="bpX2"/>
    <property type="match status" value="1"/>
</dbReference>
<reference evidence="2" key="1">
    <citation type="submission" date="2021-11" db="EMBL/GenBank/DDBJ databases">
        <title>Genome sequence.</title>
        <authorList>
            <person name="Sun Q."/>
        </authorList>
    </citation>
    <scope>NUCLEOTIDE SEQUENCE</scope>
    <source>
        <strain evidence="2">JC732</strain>
    </source>
</reference>
<dbReference type="EMBL" id="JAJKFT010000002">
    <property type="protein sequence ID" value="MCC9627214.1"/>
    <property type="molecule type" value="Genomic_DNA"/>
</dbReference>
<dbReference type="RefSeq" id="WP_230215176.1">
    <property type="nucleotide sequence ID" value="NZ_JAJKFT010000002.1"/>
</dbReference>
<comment type="caution">
    <text evidence="2">The sequence shown here is derived from an EMBL/GenBank/DDBJ whole genome shotgun (WGS) entry which is preliminary data.</text>
</comment>
<accession>A0A9X1MKL2</accession>
<evidence type="ECO:0000313" key="3">
    <source>
        <dbReference type="Proteomes" id="UP001139103"/>
    </source>
</evidence>
<protein>
    <recommendedName>
        <fullName evidence="1">MoxR-vWA-beta-propeller ternary system domain-containing protein</fullName>
    </recommendedName>
</protein>
<proteinExistence type="predicted"/>
<organism evidence="2 3">
    <name type="scientific">Blastopirellula sediminis</name>
    <dbReference type="NCBI Taxonomy" id="2894196"/>
    <lineage>
        <taxon>Bacteria</taxon>
        <taxon>Pseudomonadati</taxon>
        <taxon>Planctomycetota</taxon>
        <taxon>Planctomycetia</taxon>
        <taxon>Pirellulales</taxon>
        <taxon>Pirellulaceae</taxon>
        <taxon>Blastopirellula</taxon>
    </lineage>
</organism>
<keyword evidence="3" id="KW-1185">Reference proteome</keyword>
<evidence type="ECO:0000259" key="1">
    <source>
        <dbReference type="Pfam" id="PF19918"/>
    </source>
</evidence>
<evidence type="ECO:0000313" key="2">
    <source>
        <dbReference type="EMBL" id="MCC9627214.1"/>
    </source>
</evidence>